<dbReference type="GO" id="GO:0003700">
    <property type="term" value="F:DNA-binding transcription factor activity"/>
    <property type="evidence" value="ECO:0007669"/>
    <property type="project" value="InterPro"/>
</dbReference>
<dbReference type="GO" id="GO:0000976">
    <property type="term" value="F:transcription cis-regulatory region binding"/>
    <property type="evidence" value="ECO:0007669"/>
    <property type="project" value="TreeGrafter"/>
</dbReference>
<evidence type="ECO:0000256" key="4">
    <source>
        <dbReference type="ARBA" id="ARBA00023163"/>
    </source>
</evidence>
<evidence type="ECO:0000259" key="5">
    <source>
        <dbReference type="PROSITE" id="PS50931"/>
    </source>
</evidence>
<keyword evidence="2" id="KW-0805">Transcription regulation</keyword>
<dbReference type="PANTHER" id="PTHR30126">
    <property type="entry name" value="HTH-TYPE TRANSCRIPTIONAL REGULATOR"/>
    <property type="match status" value="1"/>
</dbReference>
<dbReference type="OrthoDB" id="9808620at2"/>
<dbReference type="Proteomes" id="UP000032120">
    <property type="component" value="Unassembled WGS sequence"/>
</dbReference>
<reference evidence="6 7" key="1">
    <citation type="submission" date="2015-01" db="EMBL/GenBank/DDBJ databases">
        <title>Draft genome sequence of Leucobacter komagatae strain VKM ST2845.</title>
        <authorList>
            <person name="Karlyshev A.V."/>
            <person name="Kudryashova E.B."/>
        </authorList>
    </citation>
    <scope>NUCLEOTIDE SEQUENCE [LARGE SCALE GENOMIC DNA]</scope>
    <source>
        <strain evidence="6 7">VKM ST2845</strain>
    </source>
</reference>
<dbReference type="Pfam" id="PF03466">
    <property type="entry name" value="LysR_substrate"/>
    <property type="match status" value="1"/>
</dbReference>
<accession>A0A0D0IMU6</accession>
<dbReference type="PANTHER" id="PTHR30126:SF39">
    <property type="entry name" value="HTH-TYPE TRANSCRIPTIONAL REGULATOR CYSL"/>
    <property type="match status" value="1"/>
</dbReference>
<evidence type="ECO:0000313" key="6">
    <source>
        <dbReference type="EMBL" id="KIP52899.1"/>
    </source>
</evidence>
<keyword evidence="3" id="KW-0238">DNA-binding</keyword>
<feature type="domain" description="HTH lysR-type" evidence="5">
    <location>
        <begin position="5"/>
        <end position="62"/>
    </location>
</feature>
<dbReference type="InterPro" id="IPR000847">
    <property type="entry name" value="LysR_HTH_N"/>
</dbReference>
<evidence type="ECO:0000256" key="1">
    <source>
        <dbReference type="ARBA" id="ARBA00009437"/>
    </source>
</evidence>
<dbReference type="InterPro" id="IPR036390">
    <property type="entry name" value="WH_DNA-bd_sf"/>
</dbReference>
<keyword evidence="7" id="KW-1185">Reference proteome</keyword>
<comment type="similarity">
    <text evidence="1">Belongs to the LysR transcriptional regulatory family.</text>
</comment>
<dbReference type="RefSeq" id="WP_042543684.1">
    <property type="nucleotide sequence ID" value="NZ_JXSQ01000006.1"/>
</dbReference>
<evidence type="ECO:0000256" key="3">
    <source>
        <dbReference type="ARBA" id="ARBA00023125"/>
    </source>
</evidence>
<dbReference type="SUPFAM" id="SSF46785">
    <property type="entry name" value="Winged helix' DNA-binding domain"/>
    <property type="match status" value="1"/>
</dbReference>
<keyword evidence="4" id="KW-0804">Transcription</keyword>
<dbReference type="InterPro" id="IPR005119">
    <property type="entry name" value="LysR_subst-bd"/>
</dbReference>
<dbReference type="Gene3D" id="1.10.10.10">
    <property type="entry name" value="Winged helix-like DNA-binding domain superfamily/Winged helix DNA-binding domain"/>
    <property type="match status" value="1"/>
</dbReference>
<dbReference type="SUPFAM" id="SSF53850">
    <property type="entry name" value="Periplasmic binding protein-like II"/>
    <property type="match status" value="1"/>
</dbReference>
<sequence length="299" mass="30239">MERTPDLGALSALTHVAESGSISAASAVLGVSQQAVSLRIRSLEADLQLALLVRSARGSQLTEAGELVVGWARPLLAAAADYASAAAALRTGRGRGLRIAASLTIAEHLLPEWIARWRIEAGAGGAAAQLTAANSEAVIAAVRAGGADLGFVETPAVPGDLSSATIGHDQIEIVVAANHPWAGGTVTAGELAETPLVLRELGSGTRRALDDALAAAGAPRTAEPAAVHESTLGARSAIMAGVAPGALSVLAVREDLDSGRLARVLIDGLEITRPLTALWRGASLSAEASALLAEVARPR</sequence>
<comment type="caution">
    <text evidence="6">The sequence shown here is derived from an EMBL/GenBank/DDBJ whole genome shotgun (WGS) entry which is preliminary data.</text>
</comment>
<dbReference type="AlphaFoldDB" id="A0A0D0IMU6"/>
<dbReference type="Pfam" id="PF00126">
    <property type="entry name" value="HTH_1"/>
    <property type="match status" value="1"/>
</dbReference>
<name>A0A0D0IMU6_9MICO</name>
<dbReference type="PROSITE" id="PS50931">
    <property type="entry name" value="HTH_LYSR"/>
    <property type="match status" value="1"/>
</dbReference>
<organism evidence="6 7">
    <name type="scientific">Leucobacter komagatae</name>
    <dbReference type="NCBI Taxonomy" id="55969"/>
    <lineage>
        <taxon>Bacteria</taxon>
        <taxon>Bacillati</taxon>
        <taxon>Actinomycetota</taxon>
        <taxon>Actinomycetes</taxon>
        <taxon>Micrococcales</taxon>
        <taxon>Microbacteriaceae</taxon>
        <taxon>Leucobacter</taxon>
    </lineage>
</organism>
<dbReference type="EMBL" id="JXSQ01000006">
    <property type="protein sequence ID" value="KIP52899.1"/>
    <property type="molecule type" value="Genomic_DNA"/>
</dbReference>
<evidence type="ECO:0000313" key="7">
    <source>
        <dbReference type="Proteomes" id="UP000032120"/>
    </source>
</evidence>
<gene>
    <name evidence="6" type="ORF">SD72_06900</name>
</gene>
<evidence type="ECO:0000256" key="2">
    <source>
        <dbReference type="ARBA" id="ARBA00023015"/>
    </source>
</evidence>
<protein>
    <submittedName>
        <fullName evidence="6">LysR family transcriptional regulator</fullName>
    </submittedName>
</protein>
<dbReference type="InterPro" id="IPR036388">
    <property type="entry name" value="WH-like_DNA-bd_sf"/>
</dbReference>
<proteinExistence type="inferred from homology"/>
<dbReference type="Gene3D" id="3.40.190.10">
    <property type="entry name" value="Periplasmic binding protein-like II"/>
    <property type="match status" value="2"/>
</dbReference>